<proteinExistence type="predicted"/>
<evidence type="ECO:0000256" key="1">
    <source>
        <dbReference type="SAM" id="MobiDB-lite"/>
    </source>
</evidence>
<feature type="compositionally biased region" description="Basic and acidic residues" evidence="1">
    <location>
        <begin position="266"/>
        <end position="277"/>
    </location>
</feature>
<dbReference type="Proteomes" id="UP000230002">
    <property type="component" value="Unassembled WGS sequence"/>
</dbReference>
<feature type="region of interest" description="Disordered" evidence="1">
    <location>
        <begin position="241"/>
        <end position="283"/>
    </location>
</feature>
<keyword evidence="3" id="KW-1185">Reference proteome</keyword>
<comment type="caution">
    <text evidence="2">The sequence shown here is derived from an EMBL/GenBank/DDBJ whole genome shotgun (WGS) entry which is preliminary data.</text>
</comment>
<dbReference type="AlphaFoldDB" id="A0A2G8RVW5"/>
<dbReference type="EMBL" id="AYKW01000045">
    <property type="protein sequence ID" value="PIL25624.1"/>
    <property type="molecule type" value="Genomic_DNA"/>
</dbReference>
<evidence type="ECO:0000313" key="3">
    <source>
        <dbReference type="Proteomes" id="UP000230002"/>
    </source>
</evidence>
<accession>A0A2G8RVW5</accession>
<sequence length="346" mass="37728">MSDPRTAPWELYSKTMFSHFGFPLWHADPEVDEKFGRREVELGSVGYLDRGKFRHLFNARKDKDDAFNLGRVPETFEPFNPKNMIVTAPEEILRQPYVASGSVKQVVVNLEANASGPVPSLVSAGGSLSFECKQDLGAVLLLDHPAMGQSIPTKRHIITYLRQHIDSIYEHATGTPEGLGYDLKMHDIKFVSGTLKTTKWACAVMSGSYRNKSGSLNANVAGVGGFDMRVSVGDQIVSNEFYNHGPPSTADPPTEGNSPVQARARSSTEYDIQEHPSNDGMDSSSFNPVVILLDYMLAKTDAEYAIASDRDVLAIFGEAGVPDDIAAGLEAIKPSIEVDENDGTTN</sequence>
<feature type="compositionally biased region" description="Polar residues" evidence="1">
    <location>
        <begin position="255"/>
        <end position="265"/>
    </location>
</feature>
<name>A0A2G8RVW5_9APHY</name>
<evidence type="ECO:0000313" key="2">
    <source>
        <dbReference type="EMBL" id="PIL25624.1"/>
    </source>
</evidence>
<dbReference type="OrthoDB" id="2757090at2759"/>
<dbReference type="STRING" id="1077348.A0A2G8RVW5"/>
<reference evidence="2 3" key="1">
    <citation type="journal article" date="2015" name="Sci. Rep.">
        <title>Chromosome-level genome map provides insights into diverse defense mechanisms in the medicinal fungus Ganoderma sinense.</title>
        <authorList>
            <person name="Zhu Y."/>
            <person name="Xu J."/>
            <person name="Sun C."/>
            <person name="Zhou S."/>
            <person name="Xu H."/>
            <person name="Nelson D.R."/>
            <person name="Qian J."/>
            <person name="Song J."/>
            <person name="Luo H."/>
            <person name="Xiang L."/>
            <person name="Li Y."/>
            <person name="Xu Z."/>
            <person name="Ji A."/>
            <person name="Wang L."/>
            <person name="Lu S."/>
            <person name="Hayward A."/>
            <person name="Sun W."/>
            <person name="Li X."/>
            <person name="Schwartz D.C."/>
            <person name="Wang Y."/>
            <person name="Chen S."/>
        </authorList>
    </citation>
    <scope>NUCLEOTIDE SEQUENCE [LARGE SCALE GENOMIC DNA]</scope>
    <source>
        <strain evidence="2 3">ZZ0214-1</strain>
    </source>
</reference>
<gene>
    <name evidence="2" type="ORF">GSI_11373</name>
</gene>
<organism evidence="2 3">
    <name type="scientific">Ganoderma sinense ZZ0214-1</name>
    <dbReference type="NCBI Taxonomy" id="1077348"/>
    <lineage>
        <taxon>Eukaryota</taxon>
        <taxon>Fungi</taxon>
        <taxon>Dikarya</taxon>
        <taxon>Basidiomycota</taxon>
        <taxon>Agaricomycotina</taxon>
        <taxon>Agaricomycetes</taxon>
        <taxon>Polyporales</taxon>
        <taxon>Polyporaceae</taxon>
        <taxon>Ganoderma</taxon>
    </lineage>
</organism>
<protein>
    <submittedName>
        <fullName evidence="2">Uncharacterized protein</fullName>
    </submittedName>
</protein>